<keyword evidence="6" id="KW-0902">Two-component regulatory system</keyword>
<dbReference type="SMART" id="SM00388">
    <property type="entry name" value="HisKA"/>
    <property type="match status" value="1"/>
</dbReference>
<dbReference type="PROSITE" id="PS50109">
    <property type="entry name" value="HIS_KIN"/>
    <property type="match status" value="1"/>
</dbReference>
<dbReference type="SUPFAM" id="SSF55874">
    <property type="entry name" value="ATPase domain of HSP90 chaperone/DNA topoisomerase II/histidine kinase"/>
    <property type="match status" value="1"/>
</dbReference>
<dbReference type="Pfam" id="PF02518">
    <property type="entry name" value="HATPase_c"/>
    <property type="match status" value="1"/>
</dbReference>
<dbReference type="InterPro" id="IPR003594">
    <property type="entry name" value="HATPase_dom"/>
</dbReference>
<dbReference type="AlphaFoldDB" id="A0A081EWA2"/>
<dbReference type="PRINTS" id="PR00344">
    <property type="entry name" value="BCTRLSENSOR"/>
</dbReference>
<evidence type="ECO:0000313" key="9">
    <source>
        <dbReference type="EMBL" id="KDS91690.2"/>
    </source>
</evidence>
<dbReference type="Gene3D" id="3.30.565.10">
    <property type="entry name" value="Histidine kinase-like ATPase, C-terminal domain"/>
    <property type="match status" value="1"/>
</dbReference>
<organism evidence="9 10">
    <name type="scientific">Halorubrum saccharovorum</name>
    <dbReference type="NCBI Taxonomy" id="2248"/>
    <lineage>
        <taxon>Archaea</taxon>
        <taxon>Methanobacteriati</taxon>
        <taxon>Methanobacteriota</taxon>
        <taxon>Stenosarchaea group</taxon>
        <taxon>Halobacteria</taxon>
        <taxon>Halobacteriales</taxon>
        <taxon>Haloferacaceae</taxon>
        <taxon>Halorubrum</taxon>
    </lineage>
</organism>
<keyword evidence="5" id="KW-0418">Kinase</keyword>
<evidence type="ECO:0000256" key="3">
    <source>
        <dbReference type="ARBA" id="ARBA00022553"/>
    </source>
</evidence>
<proteinExistence type="predicted"/>
<evidence type="ECO:0000313" key="10">
    <source>
        <dbReference type="Proteomes" id="UP000053331"/>
    </source>
</evidence>
<comment type="catalytic activity">
    <reaction evidence="1">
        <text>ATP + protein L-histidine = ADP + protein N-phospho-L-histidine.</text>
        <dbReference type="EC" id="2.7.13.3"/>
    </reaction>
</comment>
<dbReference type="Proteomes" id="UP000053331">
    <property type="component" value="Unassembled WGS sequence"/>
</dbReference>
<dbReference type="SMART" id="SM00387">
    <property type="entry name" value="HATPase_c"/>
    <property type="match status" value="1"/>
</dbReference>
<feature type="transmembrane region" description="Helical" evidence="7">
    <location>
        <begin position="69"/>
        <end position="91"/>
    </location>
</feature>
<dbReference type="PANTHER" id="PTHR43711:SF1">
    <property type="entry name" value="HISTIDINE KINASE 1"/>
    <property type="match status" value="1"/>
</dbReference>
<dbReference type="Gene3D" id="1.10.287.130">
    <property type="match status" value="1"/>
</dbReference>
<dbReference type="OrthoDB" id="8127at2157"/>
<keyword evidence="7" id="KW-0472">Membrane</keyword>
<dbReference type="SUPFAM" id="SSF47384">
    <property type="entry name" value="Homodimeric domain of signal transducing histidine kinase"/>
    <property type="match status" value="1"/>
</dbReference>
<dbReference type="CDD" id="cd00075">
    <property type="entry name" value="HATPase"/>
    <property type="match status" value="1"/>
</dbReference>
<feature type="transmembrane region" description="Helical" evidence="7">
    <location>
        <begin position="35"/>
        <end position="57"/>
    </location>
</feature>
<comment type="caution">
    <text evidence="9">The sequence shown here is derived from an EMBL/GenBank/DDBJ whole genome shotgun (WGS) entry which is preliminary data.</text>
</comment>
<gene>
    <name evidence="9" type="ORF">FK85_20560</name>
</gene>
<evidence type="ECO:0000256" key="6">
    <source>
        <dbReference type="ARBA" id="ARBA00023012"/>
    </source>
</evidence>
<dbReference type="Pfam" id="PF00512">
    <property type="entry name" value="HisKA"/>
    <property type="match status" value="1"/>
</dbReference>
<dbReference type="InterPro" id="IPR050736">
    <property type="entry name" value="Sensor_HK_Regulatory"/>
</dbReference>
<feature type="transmembrane region" description="Helical" evidence="7">
    <location>
        <begin position="103"/>
        <end position="122"/>
    </location>
</feature>
<evidence type="ECO:0000259" key="8">
    <source>
        <dbReference type="PROSITE" id="PS50109"/>
    </source>
</evidence>
<evidence type="ECO:0000256" key="5">
    <source>
        <dbReference type="ARBA" id="ARBA00022777"/>
    </source>
</evidence>
<keyword evidence="4" id="KW-0808">Transferase</keyword>
<dbReference type="EC" id="2.7.13.3" evidence="2"/>
<dbReference type="InterPro" id="IPR005467">
    <property type="entry name" value="His_kinase_dom"/>
</dbReference>
<sequence length="346" mass="37120">MESTRGWPILALVAVVGIVARAVEFSSSPTDDPVAVVLGSLIPLGFAVALLVLLWWIRYDERTAITRRTVAWCLLGGALIAGIEGTTILYQQTQGVVLTERRLAVVNAFVRGTLLGLLIGLYDHQRRTAIRTSRESETRRDRLDEFASVVAHDLRNPLSVARGYLTLAREGDDEAFDRIEDALARTEQIIDDTLMLAREGEGAAETEPVSLAALARDAWSTTADTDGAAGEAASLDITDDVTLHADPPRLRRLLENLFRNAVEHGGTDGPVTVTVGATSTGFFVADDGPGIPADERESVLDAGYTTAEEGTGFGLAIVSRIADAHGWTMSIAESNEGGAKFVFETE</sequence>
<dbReference type="InterPro" id="IPR036097">
    <property type="entry name" value="HisK_dim/P_sf"/>
</dbReference>
<dbReference type="RefSeq" id="WP_050024088.1">
    <property type="nucleotide sequence ID" value="NZ_JNFH02000014.1"/>
</dbReference>
<dbReference type="InterPro" id="IPR003661">
    <property type="entry name" value="HisK_dim/P_dom"/>
</dbReference>
<dbReference type="EMBL" id="JNFH02000014">
    <property type="protein sequence ID" value="KDS91690.2"/>
    <property type="molecule type" value="Genomic_DNA"/>
</dbReference>
<accession>A0A081EWA2</accession>
<evidence type="ECO:0000256" key="1">
    <source>
        <dbReference type="ARBA" id="ARBA00000085"/>
    </source>
</evidence>
<dbReference type="PANTHER" id="PTHR43711">
    <property type="entry name" value="TWO-COMPONENT HISTIDINE KINASE"/>
    <property type="match status" value="1"/>
</dbReference>
<evidence type="ECO:0000256" key="2">
    <source>
        <dbReference type="ARBA" id="ARBA00012438"/>
    </source>
</evidence>
<keyword evidence="3" id="KW-0597">Phosphoprotein</keyword>
<protein>
    <recommendedName>
        <fullName evidence="2">histidine kinase</fullName>
        <ecNumber evidence="2">2.7.13.3</ecNumber>
    </recommendedName>
</protein>
<feature type="domain" description="Histidine kinase" evidence="8">
    <location>
        <begin position="149"/>
        <end position="346"/>
    </location>
</feature>
<keyword evidence="10" id="KW-1185">Reference proteome</keyword>
<keyword evidence="7" id="KW-0812">Transmembrane</keyword>
<reference evidence="9 10" key="1">
    <citation type="journal article" date="2015" name="Genome Announc.">
        <title>Draft genome sequence of a Halorubrum H3 strain isolated from the burlinskoye salt lake (Altai Krai, Russia).</title>
        <authorList>
            <person name="Rozanov A.S."/>
            <person name="Bryanskaya A.V."/>
            <person name="Malup T.K."/>
            <person name="Kotenko A.V."/>
            <person name="Peltek S.E."/>
        </authorList>
    </citation>
    <scope>NUCLEOTIDE SEQUENCE [LARGE SCALE GENOMIC DNA]</scope>
    <source>
        <strain evidence="9 10">H3</strain>
    </source>
</reference>
<name>A0A081EWA2_9EURY</name>
<keyword evidence="7" id="KW-1133">Transmembrane helix</keyword>
<dbReference type="InterPro" id="IPR036890">
    <property type="entry name" value="HATPase_C_sf"/>
</dbReference>
<dbReference type="GO" id="GO:0000155">
    <property type="term" value="F:phosphorelay sensor kinase activity"/>
    <property type="evidence" value="ECO:0007669"/>
    <property type="project" value="InterPro"/>
</dbReference>
<dbReference type="InterPro" id="IPR004358">
    <property type="entry name" value="Sig_transdc_His_kin-like_C"/>
</dbReference>
<evidence type="ECO:0000256" key="4">
    <source>
        <dbReference type="ARBA" id="ARBA00022679"/>
    </source>
</evidence>
<evidence type="ECO:0000256" key="7">
    <source>
        <dbReference type="SAM" id="Phobius"/>
    </source>
</evidence>
<dbReference type="CDD" id="cd00082">
    <property type="entry name" value="HisKA"/>
    <property type="match status" value="1"/>
</dbReference>